<sequence>MSNTQKIESGEYSSWSEPEEGFYDEDRDQDYTDGYDDDDDGYYDDEDDVYYYYDNKGNMCSDVYGDFSVRAKAPPAHTRSRPFPAQKPMSKSSKPRSTNSTSPSDQLPRHDDNSVTTTLTLPPEVLHLIFSYLDNATLCHGISYASHQFNAIAKHYIECLWTLGTQRDEDILLEKLRLGKVNVLRIRYSTSPPEDSGRSQPFDKWDQAWKRFRDIVTQPINITEGATDGALHEQSVVDRLSVATETMAISAEKDQAPCLLWGVRKLIMDGGDLWTPGFLPTLLPFTRSIHKLVLNPWGWSQTRRIQSQWPLIYEIPLHSVLNACPSIRTLVIHGAASLCLNKEAPATSTQGTGHTFQLSRFILRNVTATQETLGNFLSSCPQLVSFKAKNIHIRTQGTPHHHLLNTPSLAVEPLLQRAAFLCPNLVDLSVIPDASAPINTFEHLLAKFAQYFPQTKHLVVQTPLCLDSSWVPTPTVAKFLAQVTSLGFSDSATTHSAQNLDRLLRHTHALERLCSACLPYSRKRKTEYPKQQYISLKTSWRCLHLREIELSVPDVARQEGVFRYLRYACPNVEHLTLYLFELRIGQAEPAVQVTYETYKHRALGRNWCGRLPLHRLWRERGIYTARREVCTEYWTKKDSTLWALGGLLRLETLVLRCQNVKGVLCPKDFKFMQIRRGGRGGSGDERAFCPRLKELQVISTPVPRCGLTKEEPLENRTVFMTILKSMRPGVDFRF</sequence>
<dbReference type="CDD" id="cd09917">
    <property type="entry name" value="F-box_SF"/>
    <property type="match status" value="1"/>
</dbReference>
<protein>
    <recommendedName>
        <fullName evidence="2">F-box domain-containing protein</fullName>
    </recommendedName>
</protein>
<dbReference type="InterPro" id="IPR032675">
    <property type="entry name" value="LRR_dom_sf"/>
</dbReference>
<organism evidence="3 4">
    <name type="scientific">Entomortierella chlamydospora</name>
    <dbReference type="NCBI Taxonomy" id="101097"/>
    <lineage>
        <taxon>Eukaryota</taxon>
        <taxon>Fungi</taxon>
        <taxon>Fungi incertae sedis</taxon>
        <taxon>Mucoromycota</taxon>
        <taxon>Mortierellomycotina</taxon>
        <taxon>Mortierellomycetes</taxon>
        <taxon>Mortierellales</taxon>
        <taxon>Mortierellaceae</taxon>
        <taxon>Entomortierella</taxon>
    </lineage>
</organism>
<dbReference type="EMBL" id="JAAAID010002782">
    <property type="protein sequence ID" value="KAG0004243.1"/>
    <property type="molecule type" value="Genomic_DNA"/>
</dbReference>
<evidence type="ECO:0000259" key="2">
    <source>
        <dbReference type="PROSITE" id="PS50181"/>
    </source>
</evidence>
<comment type="caution">
    <text evidence="3">The sequence shown here is derived from an EMBL/GenBank/DDBJ whole genome shotgun (WGS) entry which is preliminary data.</text>
</comment>
<evidence type="ECO:0000256" key="1">
    <source>
        <dbReference type="SAM" id="MobiDB-lite"/>
    </source>
</evidence>
<feature type="compositionally biased region" description="Acidic residues" evidence="1">
    <location>
        <begin position="17"/>
        <end position="48"/>
    </location>
</feature>
<feature type="region of interest" description="Disordered" evidence="1">
    <location>
        <begin position="1"/>
        <end position="48"/>
    </location>
</feature>
<feature type="compositionally biased region" description="Polar residues" evidence="1">
    <location>
        <begin position="89"/>
        <end position="105"/>
    </location>
</feature>
<name>A0A9P6MJ33_9FUNG</name>
<dbReference type="AlphaFoldDB" id="A0A9P6MJ33"/>
<dbReference type="InterPro" id="IPR001810">
    <property type="entry name" value="F-box_dom"/>
</dbReference>
<feature type="domain" description="F-box" evidence="2">
    <location>
        <begin position="115"/>
        <end position="164"/>
    </location>
</feature>
<evidence type="ECO:0000313" key="3">
    <source>
        <dbReference type="EMBL" id="KAG0004243.1"/>
    </source>
</evidence>
<dbReference type="SUPFAM" id="SSF81383">
    <property type="entry name" value="F-box domain"/>
    <property type="match status" value="1"/>
</dbReference>
<gene>
    <name evidence="3" type="ORF">BGZ80_005650</name>
</gene>
<proteinExistence type="predicted"/>
<dbReference type="PROSITE" id="PS50181">
    <property type="entry name" value="FBOX"/>
    <property type="match status" value="1"/>
</dbReference>
<keyword evidence="4" id="KW-1185">Reference proteome</keyword>
<dbReference type="Gene3D" id="3.80.10.10">
    <property type="entry name" value="Ribonuclease Inhibitor"/>
    <property type="match status" value="1"/>
</dbReference>
<feature type="compositionally biased region" description="Polar residues" evidence="1">
    <location>
        <begin position="1"/>
        <end position="16"/>
    </location>
</feature>
<reference evidence="3" key="1">
    <citation type="journal article" date="2020" name="Fungal Divers.">
        <title>Resolving the Mortierellaceae phylogeny through synthesis of multi-gene phylogenetics and phylogenomics.</title>
        <authorList>
            <person name="Vandepol N."/>
            <person name="Liber J."/>
            <person name="Desiro A."/>
            <person name="Na H."/>
            <person name="Kennedy M."/>
            <person name="Barry K."/>
            <person name="Grigoriev I.V."/>
            <person name="Miller A.N."/>
            <person name="O'Donnell K."/>
            <person name="Stajich J.E."/>
            <person name="Bonito G."/>
        </authorList>
    </citation>
    <scope>NUCLEOTIDE SEQUENCE</scope>
    <source>
        <strain evidence="3">NRRL 2769</strain>
    </source>
</reference>
<feature type="region of interest" description="Disordered" evidence="1">
    <location>
        <begin position="74"/>
        <end position="116"/>
    </location>
</feature>
<dbReference type="Gene3D" id="1.20.1280.50">
    <property type="match status" value="1"/>
</dbReference>
<dbReference type="OrthoDB" id="2347164at2759"/>
<dbReference type="Pfam" id="PF12937">
    <property type="entry name" value="F-box-like"/>
    <property type="match status" value="1"/>
</dbReference>
<dbReference type="Proteomes" id="UP000703661">
    <property type="component" value="Unassembled WGS sequence"/>
</dbReference>
<evidence type="ECO:0000313" key="4">
    <source>
        <dbReference type="Proteomes" id="UP000703661"/>
    </source>
</evidence>
<accession>A0A9P6MJ33</accession>
<dbReference type="InterPro" id="IPR036047">
    <property type="entry name" value="F-box-like_dom_sf"/>
</dbReference>